<dbReference type="SUPFAM" id="SSF52540">
    <property type="entry name" value="P-loop containing nucleoside triphosphate hydrolases"/>
    <property type="match status" value="1"/>
</dbReference>
<dbReference type="PANTHER" id="PTHR21343">
    <property type="entry name" value="DETHIOBIOTIN SYNTHETASE"/>
    <property type="match status" value="1"/>
</dbReference>
<reference evidence="3" key="1">
    <citation type="submission" date="2016-10" db="EMBL/GenBank/DDBJ databases">
        <authorList>
            <person name="de Groot N.N."/>
        </authorList>
    </citation>
    <scope>NUCLEOTIDE SEQUENCE</scope>
</reference>
<proteinExistence type="inferred from homology"/>
<dbReference type="Gene3D" id="3.40.50.880">
    <property type="match status" value="1"/>
</dbReference>
<feature type="domain" description="CobB/CobQ-like glutamine amidotransferase" evidence="2">
    <location>
        <begin position="164"/>
        <end position="325"/>
    </location>
</feature>
<name>A0A1W1CRN1_9ZZZZ</name>
<dbReference type="EC" id="6.3.5.10" evidence="3"/>
<protein>
    <submittedName>
        <fullName evidence="3">Cobyric acid synthase</fullName>
        <ecNumber evidence="3">6.3.5.10</ecNumber>
    </submittedName>
</protein>
<dbReference type="GO" id="GO:0051921">
    <property type="term" value="F:adenosylcobyric acid synthase (glutamine-hydrolyzing) activity"/>
    <property type="evidence" value="ECO:0007669"/>
    <property type="project" value="UniProtKB-EC"/>
</dbReference>
<dbReference type="Pfam" id="PF13500">
    <property type="entry name" value="AAA_26"/>
    <property type="match status" value="1"/>
</dbReference>
<dbReference type="SUPFAM" id="SSF52317">
    <property type="entry name" value="Class I glutamine amidotransferase-like"/>
    <property type="match status" value="1"/>
</dbReference>
<dbReference type="HAMAP" id="MF_00028">
    <property type="entry name" value="CobQ"/>
    <property type="match status" value="1"/>
</dbReference>
<dbReference type="Gene3D" id="3.40.50.300">
    <property type="entry name" value="P-loop containing nucleotide triphosphate hydrolases"/>
    <property type="match status" value="1"/>
</dbReference>
<accession>A0A1W1CRN1</accession>
<dbReference type="PANTHER" id="PTHR21343:SF1">
    <property type="entry name" value="COBYRIC ACID SYNTHASE"/>
    <property type="match status" value="1"/>
</dbReference>
<dbReference type="UniPathway" id="UPA00148"/>
<dbReference type="InterPro" id="IPR011698">
    <property type="entry name" value="GATase_3"/>
</dbReference>
<dbReference type="CDD" id="cd01750">
    <property type="entry name" value="GATase1_CobQ"/>
    <property type="match status" value="1"/>
</dbReference>
<dbReference type="Pfam" id="PF07685">
    <property type="entry name" value="GATase_3"/>
    <property type="match status" value="1"/>
</dbReference>
<dbReference type="NCBIfam" id="TIGR00313">
    <property type="entry name" value="cobQ"/>
    <property type="match status" value="1"/>
</dbReference>
<evidence type="ECO:0000259" key="2">
    <source>
        <dbReference type="Pfam" id="PF07685"/>
    </source>
</evidence>
<dbReference type="InterPro" id="IPR029062">
    <property type="entry name" value="Class_I_gatase-like"/>
</dbReference>
<dbReference type="GO" id="GO:0009236">
    <property type="term" value="P:cobalamin biosynthetic process"/>
    <property type="evidence" value="ECO:0007669"/>
    <property type="project" value="UniProtKB-UniPathway"/>
</dbReference>
<dbReference type="PROSITE" id="PS51274">
    <property type="entry name" value="GATASE_COBBQ"/>
    <property type="match status" value="1"/>
</dbReference>
<gene>
    <name evidence="3" type="ORF">MNB_SM-4-1404</name>
</gene>
<keyword evidence="3" id="KW-0436">Ligase</keyword>
<keyword evidence="1" id="KW-0315">Glutamine amidotransferase</keyword>
<dbReference type="EMBL" id="FPHF01000105">
    <property type="protein sequence ID" value="SFV68444.1"/>
    <property type="molecule type" value="Genomic_DNA"/>
</dbReference>
<dbReference type="InterPro" id="IPR027417">
    <property type="entry name" value="P-loop_NTPase"/>
</dbReference>
<evidence type="ECO:0000313" key="3">
    <source>
        <dbReference type="EMBL" id="SFV68444.1"/>
    </source>
</evidence>
<dbReference type="InterPro" id="IPR004459">
    <property type="entry name" value="CobQ_synth"/>
</dbReference>
<dbReference type="NCBIfam" id="NF001989">
    <property type="entry name" value="PRK00784.1"/>
    <property type="match status" value="1"/>
</dbReference>
<evidence type="ECO:0000256" key="1">
    <source>
        <dbReference type="ARBA" id="ARBA00022962"/>
    </source>
</evidence>
<organism evidence="3">
    <name type="scientific">hydrothermal vent metagenome</name>
    <dbReference type="NCBI Taxonomy" id="652676"/>
    <lineage>
        <taxon>unclassified sequences</taxon>
        <taxon>metagenomes</taxon>
        <taxon>ecological metagenomes</taxon>
    </lineage>
</organism>
<sequence>MIINGKSVGDTDVWEYYRNMKKLKPIVKSAFLSLQKEFECIVAEGAGSPVELNLMNKDLSNIYIADEFNTKIVLVADIQRGGVFASIYGVYNLLPNKLRKNVIGVVINKFQGDMSLFDEGVKIIENEFKIPVLGVVPFKPFNLGFEDSASLMNYTQDTGNAIITVGVIKLPHISNFTDFEPLVVDDEIELRFITSVSEMSSCDLIILPGSKRVIDDLAWLRERGFEKKLSSKKTHIVAICGGYEMMFEKILDEEAIESKFKEIDGFGRLKGAVTFTKDKIVKKGSYNIFGLMVDGYEIHNGITKKRCKSAKNLYGTFIHGLFDNDSMRAYIFKEINPDYQGYNFKEYKKNAIAGFADHIDKNINMPLIIDALYD</sequence>
<dbReference type="AlphaFoldDB" id="A0A1W1CRN1"/>
<dbReference type="InterPro" id="IPR033949">
    <property type="entry name" value="CobQ_GATase1"/>
</dbReference>